<dbReference type="RefSeq" id="WP_345275735.1">
    <property type="nucleotide sequence ID" value="NZ_BAABJW010000001.1"/>
</dbReference>
<proteinExistence type="predicted"/>
<dbReference type="EMBL" id="BAABJW010000001">
    <property type="protein sequence ID" value="GAA4804747.1"/>
    <property type="molecule type" value="Genomic_DNA"/>
</dbReference>
<accession>A0ABP9C441</accession>
<evidence type="ECO:0000259" key="1">
    <source>
        <dbReference type="Pfam" id="PF09537"/>
    </source>
</evidence>
<name>A0ABP9C441_9FLAO</name>
<feature type="domain" description="DUF2383" evidence="1">
    <location>
        <begin position="8"/>
        <end position="115"/>
    </location>
</feature>
<gene>
    <name evidence="2" type="ORF">GCM10023330_08950</name>
</gene>
<dbReference type="Proteomes" id="UP001501433">
    <property type="component" value="Unassembled WGS sequence"/>
</dbReference>
<protein>
    <recommendedName>
        <fullName evidence="1">DUF2383 domain-containing protein</fullName>
    </recommendedName>
</protein>
<dbReference type="Pfam" id="PF09537">
    <property type="entry name" value="DUF2383"/>
    <property type="match status" value="1"/>
</dbReference>
<evidence type="ECO:0000313" key="3">
    <source>
        <dbReference type="Proteomes" id="UP001501433"/>
    </source>
</evidence>
<dbReference type="InterPro" id="IPR019052">
    <property type="entry name" value="DUF2383"/>
</dbReference>
<dbReference type="Gene3D" id="1.20.1260.10">
    <property type="match status" value="1"/>
</dbReference>
<comment type="caution">
    <text evidence="2">The sequence shown here is derived from an EMBL/GenBank/DDBJ whole genome shotgun (WGS) entry which is preliminary data.</text>
</comment>
<keyword evidence="3" id="KW-1185">Reference proteome</keyword>
<organism evidence="2 3">
    <name type="scientific">Litoribaculum gwangyangense</name>
    <dbReference type="NCBI Taxonomy" id="1130722"/>
    <lineage>
        <taxon>Bacteria</taxon>
        <taxon>Pseudomonadati</taxon>
        <taxon>Bacteroidota</taxon>
        <taxon>Flavobacteriia</taxon>
        <taxon>Flavobacteriales</taxon>
        <taxon>Flavobacteriaceae</taxon>
        <taxon>Litoribaculum</taxon>
    </lineage>
</organism>
<evidence type="ECO:0000313" key="2">
    <source>
        <dbReference type="EMBL" id="GAA4804747.1"/>
    </source>
</evidence>
<dbReference type="InterPro" id="IPR012347">
    <property type="entry name" value="Ferritin-like"/>
</dbReference>
<reference evidence="3" key="1">
    <citation type="journal article" date="2019" name="Int. J. Syst. Evol. Microbiol.">
        <title>The Global Catalogue of Microorganisms (GCM) 10K type strain sequencing project: providing services to taxonomists for standard genome sequencing and annotation.</title>
        <authorList>
            <consortium name="The Broad Institute Genomics Platform"/>
            <consortium name="The Broad Institute Genome Sequencing Center for Infectious Disease"/>
            <person name="Wu L."/>
            <person name="Ma J."/>
        </authorList>
    </citation>
    <scope>NUCLEOTIDE SEQUENCE [LARGE SCALE GENOMIC DNA]</scope>
    <source>
        <strain evidence="3">JCM 18325</strain>
    </source>
</reference>
<sequence>MKKPKKSIDYLNELLILNFESEKIFLHALSKVNNVVLKNFFRVFGYERNQIIKSLDSLIRQKGAIPSYPEDSFVSNHKLNASIKEIISSKNEQLLLTEIGRLKLANIEKYQKTLNSYEFSEEIETSLKQQKDTLVKSLYAIEVHKDFFAKNVVSH</sequence>